<comment type="caution">
    <text evidence="1">The sequence shown here is derived from an EMBL/GenBank/DDBJ whole genome shotgun (WGS) entry which is preliminary data.</text>
</comment>
<protein>
    <submittedName>
        <fullName evidence="1">Uncharacterized protein</fullName>
    </submittedName>
</protein>
<reference evidence="2" key="1">
    <citation type="submission" date="2015-07" db="EMBL/GenBank/DDBJ databases">
        <title>Near-Complete Genome Sequence of the Cellulolytic Bacterium Bacteroides (Pseudobacteroides) cellulosolvens ATCC 35603.</title>
        <authorList>
            <person name="Dassa B."/>
            <person name="Utturkar S.M."/>
            <person name="Klingeman D.M."/>
            <person name="Hurt R.A."/>
            <person name="Keller M."/>
            <person name="Xu J."/>
            <person name="Reddy Y.H.K."/>
            <person name="Borovok I."/>
            <person name="Grinberg I.R."/>
            <person name="Lamed R."/>
            <person name="Zhivin O."/>
            <person name="Bayer E.A."/>
            <person name="Brown S.D."/>
        </authorList>
    </citation>
    <scope>NUCLEOTIDE SEQUENCE [LARGE SCALE GENOMIC DNA]</scope>
    <source>
        <strain evidence="2">DSM 2933</strain>
    </source>
</reference>
<dbReference type="RefSeq" id="WP_036944934.1">
    <property type="nucleotide sequence ID" value="NZ_JQKC01000038.1"/>
</dbReference>
<dbReference type="AlphaFoldDB" id="A0A0L6JWY9"/>
<proteinExistence type="predicted"/>
<dbReference type="EMBL" id="LGTC01000001">
    <property type="protein sequence ID" value="KNY30239.1"/>
    <property type="molecule type" value="Genomic_DNA"/>
</dbReference>
<sequence precursor="true">MRFSIWQKIALFLILIFLVVIIFRIAKNQSYTNSTVNEKTYFEYQEEALSNIKTAILIYTNETDDYELKLNKKTTTTVSDLLKVLQEGISINGKKYGPYIGQSPGGGLKYSDIFQDKPIRISIYKKEFDIDVRWSNSNEILIEN</sequence>
<keyword evidence="2" id="KW-1185">Reference proteome</keyword>
<evidence type="ECO:0000313" key="1">
    <source>
        <dbReference type="EMBL" id="KNY30239.1"/>
    </source>
</evidence>
<evidence type="ECO:0000313" key="2">
    <source>
        <dbReference type="Proteomes" id="UP000036923"/>
    </source>
</evidence>
<name>A0A0L6JWY9_9FIRM</name>
<accession>A0A0L6JWY9</accession>
<dbReference type="Proteomes" id="UP000036923">
    <property type="component" value="Unassembled WGS sequence"/>
</dbReference>
<gene>
    <name evidence="1" type="ORF">Bccel_5516</name>
</gene>
<organism evidence="1 2">
    <name type="scientific">Pseudobacteroides cellulosolvens ATCC 35603 = DSM 2933</name>
    <dbReference type="NCBI Taxonomy" id="398512"/>
    <lineage>
        <taxon>Bacteria</taxon>
        <taxon>Bacillati</taxon>
        <taxon>Bacillota</taxon>
        <taxon>Clostridia</taxon>
        <taxon>Eubacteriales</taxon>
        <taxon>Oscillospiraceae</taxon>
        <taxon>Pseudobacteroides</taxon>
    </lineage>
</organism>